<gene>
    <name evidence="2" type="ORF">DI09_11p220</name>
</gene>
<dbReference type="RefSeq" id="XP_013239404.1">
    <property type="nucleotide sequence ID" value="XM_013383950.1"/>
</dbReference>
<feature type="signal peptide" evidence="1">
    <location>
        <begin position="1"/>
        <end position="24"/>
    </location>
</feature>
<dbReference type="EMBL" id="JMKJ01000022">
    <property type="protein sequence ID" value="KGG52977.1"/>
    <property type="molecule type" value="Genomic_DNA"/>
</dbReference>
<sequence length="437" mass="49219">MKLLRALLLCLLSIIASFIILNSAAENKWAGNPFIHKPRLHNHLRTPTDSYKLAAEIENLVYKFLYDESQASKGNVNFYREFLLMFNSYVNPCGSIYDVLPESLLAKLVLALIEVNFQKEIILSAQLDTADIPINAFKNSLDQVSKVFFEYKDSVNALGELGKSESDVLDGIYLNLMNMYTPHGSPSAKSIFYAKVFVNLFQALDLILQKMKNHVIESCALVIEEYLNEIRIKYGSASDALNLKNPFDISYCSKVLCHSPIPTSLSISVVFVLSYLKEFPSKTAYFDKSCIIELMQTDFERLGGQSDRNSHVGLKSSSGCSVNAPNCSPKTQKMFNHKVQSCFEKVEDLLYVTPDLLKGLIKNHVVLTDINQADFMRALVLSNQIHRKDQHALALGSEPDTDVQKKELADLIKPMSTLSSFWLLIDLLFKAFLREIG</sequence>
<dbReference type="Proteomes" id="UP000029725">
    <property type="component" value="Unassembled WGS sequence"/>
</dbReference>
<evidence type="ECO:0000313" key="3">
    <source>
        <dbReference type="Proteomes" id="UP000029725"/>
    </source>
</evidence>
<dbReference type="VEuPathDB" id="MicrosporidiaDB:DI09_11p220"/>
<accession>A0A098VVK0</accession>
<dbReference type="AlphaFoldDB" id="A0A098VVK0"/>
<proteinExistence type="predicted"/>
<protein>
    <submittedName>
        <fullName evidence="2">Uncharacterized protein</fullName>
    </submittedName>
</protein>
<keyword evidence="1" id="KW-0732">Signal</keyword>
<name>A0A098VVK0_9MICR</name>
<evidence type="ECO:0000256" key="1">
    <source>
        <dbReference type="SAM" id="SignalP"/>
    </source>
</evidence>
<dbReference type="HOGENOM" id="CLU_627110_0_0_1"/>
<organism evidence="2 3">
    <name type="scientific">Mitosporidium daphniae</name>
    <dbReference type="NCBI Taxonomy" id="1485682"/>
    <lineage>
        <taxon>Eukaryota</taxon>
        <taxon>Fungi</taxon>
        <taxon>Fungi incertae sedis</taxon>
        <taxon>Microsporidia</taxon>
        <taxon>Mitosporidium</taxon>
    </lineage>
</organism>
<feature type="chain" id="PRO_5001950493" evidence="1">
    <location>
        <begin position="25"/>
        <end position="437"/>
    </location>
</feature>
<comment type="caution">
    <text evidence="2">The sequence shown here is derived from an EMBL/GenBank/DDBJ whole genome shotgun (WGS) entry which is preliminary data.</text>
</comment>
<reference evidence="2 3" key="1">
    <citation type="submission" date="2014-04" db="EMBL/GenBank/DDBJ databases">
        <title>A new species of microsporidia sheds light on the evolution of extreme parasitism.</title>
        <authorList>
            <person name="Haag K.L."/>
            <person name="James T.Y."/>
            <person name="Larsson R."/>
            <person name="Schaer T.M."/>
            <person name="Refardt D."/>
            <person name="Pombert J.-F."/>
            <person name="Ebert D."/>
        </authorList>
    </citation>
    <scope>NUCLEOTIDE SEQUENCE [LARGE SCALE GENOMIC DNA]</scope>
    <source>
        <strain evidence="2 3">UGP3</strain>
        <tissue evidence="2">Spores</tissue>
    </source>
</reference>
<keyword evidence="3" id="KW-1185">Reference proteome</keyword>
<evidence type="ECO:0000313" key="2">
    <source>
        <dbReference type="EMBL" id="KGG52977.1"/>
    </source>
</evidence>
<dbReference type="GeneID" id="25258131"/>